<comment type="subcellular location">
    <subcellularLocation>
        <location evidence="1">Cell membrane</location>
        <topology evidence="1">Multi-pass membrane protein</topology>
    </subcellularLocation>
</comment>
<reference evidence="9 10" key="1">
    <citation type="submission" date="2011-04" db="EMBL/GenBank/DDBJ databases">
        <title>The Genome Sequence of Clostridium citroniae WAL-19142.</title>
        <authorList>
            <consortium name="The Broad Institute Genome Sequencing Platform"/>
            <person name="Earl A."/>
            <person name="Ward D."/>
            <person name="Feldgarden M."/>
            <person name="Gevers D."/>
            <person name="Warren Y.A."/>
            <person name="Tyrrell K.L."/>
            <person name="Citron D.M."/>
            <person name="Goldstein E.J."/>
            <person name="Daigneault M."/>
            <person name="Allen-Vercoe E."/>
            <person name="Young S.K."/>
            <person name="Zeng Q."/>
            <person name="Gargeya S."/>
            <person name="Fitzgerald M."/>
            <person name="Haas B."/>
            <person name="Abouelleil A."/>
            <person name="Alvarado L."/>
            <person name="Arachchi H.M."/>
            <person name="Berlin A."/>
            <person name="Brown A."/>
            <person name="Chapman S.B."/>
            <person name="Chen Z."/>
            <person name="Dunbar C."/>
            <person name="Freedman E."/>
            <person name="Gearin G."/>
            <person name="Gellesch M."/>
            <person name="Goldberg J."/>
            <person name="Griggs A."/>
            <person name="Gujja S."/>
            <person name="Heilman E.R."/>
            <person name="Heiman D."/>
            <person name="Howarth C."/>
            <person name="Larson L."/>
            <person name="Lui A."/>
            <person name="MacDonald P.J."/>
            <person name="Mehta T."/>
            <person name="Montmayeur A."/>
            <person name="Murphy C."/>
            <person name="Neiman D."/>
            <person name="Pearson M."/>
            <person name="Priest M."/>
            <person name="Roberts A."/>
            <person name="Saif S."/>
            <person name="Shea T."/>
            <person name="Shenoy N."/>
            <person name="Sisk P."/>
            <person name="Stolte C."/>
            <person name="Sykes S."/>
            <person name="White J."/>
            <person name="Yandava C."/>
            <person name="Wortman J."/>
            <person name="Nusbaum C."/>
            <person name="Birren B."/>
        </authorList>
    </citation>
    <scope>NUCLEOTIDE SEQUENCE [LARGE SCALE GENOMIC DNA]</scope>
    <source>
        <strain evidence="9 10">WAL-19142</strain>
    </source>
</reference>
<dbReference type="GeneID" id="93165101"/>
<keyword evidence="4" id="KW-0997">Cell inner membrane</keyword>
<name>A0A0J9CD27_9FIRM</name>
<feature type="transmembrane region" description="Helical" evidence="8">
    <location>
        <begin position="242"/>
        <end position="259"/>
    </location>
</feature>
<evidence type="ECO:0000256" key="5">
    <source>
        <dbReference type="ARBA" id="ARBA00022692"/>
    </source>
</evidence>
<dbReference type="GO" id="GO:0022857">
    <property type="term" value="F:transmembrane transporter activity"/>
    <property type="evidence" value="ECO:0007669"/>
    <property type="project" value="InterPro"/>
</dbReference>
<evidence type="ECO:0000256" key="6">
    <source>
        <dbReference type="ARBA" id="ARBA00022989"/>
    </source>
</evidence>
<keyword evidence="6 8" id="KW-1133">Transmembrane helix</keyword>
<organism evidence="9 10">
    <name type="scientific">[Clostridium] citroniae WAL-19142</name>
    <dbReference type="NCBI Taxonomy" id="742734"/>
    <lineage>
        <taxon>Bacteria</taxon>
        <taxon>Bacillati</taxon>
        <taxon>Bacillota</taxon>
        <taxon>Clostridia</taxon>
        <taxon>Lachnospirales</taxon>
        <taxon>Lachnospiraceae</taxon>
        <taxon>Enterocloster</taxon>
    </lineage>
</organism>
<dbReference type="OrthoDB" id="1765588at2"/>
<feature type="transmembrane region" description="Helical" evidence="8">
    <location>
        <begin position="291"/>
        <end position="310"/>
    </location>
</feature>
<feature type="transmembrane region" description="Helical" evidence="8">
    <location>
        <begin position="159"/>
        <end position="180"/>
    </location>
</feature>
<feature type="transmembrane region" description="Helical" evidence="8">
    <location>
        <begin position="12"/>
        <end position="35"/>
    </location>
</feature>
<evidence type="ECO:0000256" key="4">
    <source>
        <dbReference type="ARBA" id="ARBA00022519"/>
    </source>
</evidence>
<feature type="transmembrane region" description="Helical" evidence="8">
    <location>
        <begin position="47"/>
        <end position="66"/>
    </location>
</feature>
<dbReference type="PANTHER" id="PTHR32196">
    <property type="entry name" value="ABC TRANSPORTER PERMEASE PROTEIN YPHD-RELATED-RELATED"/>
    <property type="match status" value="1"/>
</dbReference>
<evidence type="ECO:0008006" key="11">
    <source>
        <dbReference type="Google" id="ProtNLM"/>
    </source>
</evidence>
<feature type="transmembrane region" description="Helical" evidence="8">
    <location>
        <begin position="266"/>
        <end position="285"/>
    </location>
</feature>
<comment type="caution">
    <text evidence="9">The sequence shown here is derived from an EMBL/GenBank/DDBJ whole genome shotgun (WGS) entry which is preliminary data.</text>
</comment>
<keyword evidence="7 8" id="KW-0472">Membrane</keyword>
<accession>A0A0J9CD27</accession>
<gene>
    <name evidence="9" type="ORF">HMPREF9470_01079</name>
</gene>
<sequence>MKKTDFKQMAQAYGTIIALLVIIMIFGVLKPAAFLTLKNFINISRQMAALTIISIGATMVMVVNEFDLSVGSMASLGGVMAALMAVAGIPVGASFLLTVLVCMVIGWVNGYIVAKFKVLSFITTLGISTVLDGLIYRLTGGATVFENIPKSFTWLGTSKIGGIPFLSVLMILFVLAFAFFMKHTPSGRKMYAIGGGEEASKIAGINVKTYKILAFMLCGALAGGTGIAVASRVGSANTSAGAGYFLQSYAAAYIGCTVSRQGIPNVAGTFVGAAILSILANGLTILQMPSYMQNIITGIIIVVAVIAQKLGRGDAK</sequence>
<feature type="transmembrane region" description="Helical" evidence="8">
    <location>
        <begin position="210"/>
        <end position="230"/>
    </location>
</feature>
<keyword evidence="5 8" id="KW-0812">Transmembrane</keyword>
<dbReference type="Proteomes" id="UP000037392">
    <property type="component" value="Unassembled WGS sequence"/>
</dbReference>
<dbReference type="EMBL" id="ADLK01000007">
    <property type="protein sequence ID" value="KMW22992.1"/>
    <property type="molecule type" value="Genomic_DNA"/>
</dbReference>
<keyword evidence="3" id="KW-1003">Cell membrane</keyword>
<feature type="transmembrane region" description="Helical" evidence="8">
    <location>
        <begin position="118"/>
        <end position="139"/>
    </location>
</feature>
<evidence type="ECO:0000256" key="7">
    <source>
        <dbReference type="ARBA" id="ARBA00023136"/>
    </source>
</evidence>
<evidence type="ECO:0000256" key="3">
    <source>
        <dbReference type="ARBA" id="ARBA00022475"/>
    </source>
</evidence>
<keyword evidence="2" id="KW-0813">Transport</keyword>
<dbReference type="GO" id="GO:0005886">
    <property type="term" value="C:plasma membrane"/>
    <property type="evidence" value="ECO:0007669"/>
    <property type="project" value="UniProtKB-SubCell"/>
</dbReference>
<protein>
    <recommendedName>
        <fullName evidence="11">ABC transporter permease</fullName>
    </recommendedName>
</protein>
<feature type="transmembrane region" description="Helical" evidence="8">
    <location>
        <begin position="78"/>
        <end position="106"/>
    </location>
</feature>
<dbReference type="CDD" id="cd06579">
    <property type="entry name" value="TM_PBP1_transp_AraH_like"/>
    <property type="match status" value="1"/>
</dbReference>
<dbReference type="InterPro" id="IPR001851">
    <property type="entry name" value="ABC_transp_permease"/>
</dbReference>
<dbReference type="AlphaFoldDB" id="A0A0J9CD27"/>
<proteinExistence type="predicted"/>
<evidence type="ECO:0000256" key="1">
    <source>
        <dbReference type="ARBA" id="ARBA00004651"/>
    </source>
</evidence>
<evidence type="ECO:0000256" key="8">
    <source>
        <dbReference type="SAM" id="Phobius"/>
    </source>
</evidence>
<dbReference type="Pfam" id="PF02653">
    <property type="entry name" value="BPD_transp_2"/>
    <property type="match status" value="1"/>
</dbReference>
<dbReference type="PATRIC" id="fig|742734.4.peg.1149"/>
<evidence type="ECO:0000313" key="9">
    <source>
        <dbReference type="EMBL" id="KMW22992.1"/>
    </source>
</evidence>
<evidence type="ECO:0000313" key="10">
    <source>
        <dbReference type="Proteomes" id="UP000037392"/>
    </source>
</evidence>
<dbReference type="RefSeq" id="WP_007867371.1">
    <property type="nucleotide sequence ID" value="NZ_KQ235876.1"/>
</dbReference>
<dbReference type="PANTHER" id="PTHR32196:SF21">
    <property type="entry name" value="ABC TRANSPORTER PERMEASE PROTEIN YPHD-RELATED"/>
    <property type="match status" value="1"/>
</dbReference>
<evidence type="ECO:0000256" key="2">
    <source>
        <dbReference type="ARBA" id="ARBA00022448"/>
    </source>
</evidence>